<feature type="domain" description="Nucleotide-diphospho-sugar transferase" evidence="3">
    <location>
        <begin position="154"/>
        <end position="462"/>
    </location>
</feature>
<dbReference type="Pfam" id="PF03407">
    <property type="entry name" value="Nucleotid_trans"/>
    <property type="match status" value="1"/>
</dbReference>
<feature type="compositionally biased region" description="Gly residues" evidence="1">
    <location>
        <begin position="70"/>
        <end position="82"/>
    </location>
</feature>
<keyword evidence="2" id="KW-0732">Signal</keyword>
<dbReference type="AlphaFoldDB" id="A0A7S3RHJ0"/>
<evidence type="ECO:0000259" key="3">
    <source>
        <dbReference type="Pfam" id="PF03407"/>
    </source>
</evidence>
<dbReference type="PANTHER" id="PTHR46936">
    <property type="entry name" value="ARABINOSYLTRANSFERASE XEG113"/>
    <property type="match status" value="1"/>
</dbReference>
<evidence type="ECO:0000256" key="1">
    <source>
        <dbReference type="SAM" id="MobiDB-lite"/>
    </source>
</evidence>
<proteinExistence type="predicted"/>
<protein>
    <recommendedName>
        <fullName evidence="3">Nucleotide-diphospho-sugar transferase domain-containing protein</fullName>
    </recommendedName>
</protein>
<feature type="signal peptide" evidence="2">
    <location>
        <begin position="1"/>
        <end position="22"/>
    </location>
</feature>
<dbReference type="GO" id="GO:0005794">
    <property type="term" value="C:Golgi apparatus"/>
    <property type="evidence" value="ECO:0007669"/>
    <property type="project" value="TreeGrafter"/>
</dbReference>
<feature type="region of interest" description="Disordered" evidence="1">
    <location>
        <begin position="47"/>
        <end position="91"/>
    </location>
</feature>
<feature type="chain" id="PRO_5030758145" description="Nucleotide-diphospho-sugar transferase domain-containing protein" evidence="2">
    <location>
        <begin position="23"/>
        <end position="807"/>
    </location>
</feature>
<evidence type="ECO:0000256" key="2">
    <source>
        <dbReference type="SAM" id="SignalP"/>
    </source>
</evidence>
<dbReference type="InterPro" id="IPR053250">
    <property type="entry name" value="Glycosyltransferase_77"/>
</dbReference>
<reference evidence="4" key="1">
    <citation type="submission" date="2021-01" db="EMBL/GenBank/DDBJ databases">
        <authorList>
            <person name="Corre E."/>
            <person name="Pelletier E."/>
            <person name="Niang G."/>
            <person name="Scheremetjew M."/>
            <person name="Finn R."/>
            <person name="Kale V."/>
            <person name="Holt S."/>
            <person name="Cochrane G."/>
            <person name="Meng A."/>
            <person name="Brown T."/>
            <person name="Cohen L."/>
        </authorList>
    </citation>
    <scope>NUCLEOTIDE SEQUENCE</scope>
    <source>
        <strain evidence="4">379</strain>
    </source>
</reference>
<dbReference type="PANTHER" id="PTHR46936:SF1">
    <property type="entry name" value="ARABINOSYLTRANSFERASE XEG113"/>
    <property type="match status" value="1"/>
</dbReference>
<name>A0A7S3RHJ0_EMIHU</name>
<dbReference type="InterPro" id="IPR005069">
    <property type="entry name" value="Nucl-diP-sugar_transferase"/>
</dbReference>
<organism evidence="4">
    <name type="scientific">Emiliania huxleyi</name>
    <name type="common">Coccolithophore</name>
    <name type="synonym">Pontosphaera huxleyi</name>
    <dbReference type="NCBI Taxonomy" id="2903"/>
    <lineage>
        <taxon>Eukaryota</taxon>
        <taxon>Haptista</taxon>
        <taxon>Haptophyta</taxon>
        <taxon>Prymnesiophyceae</taxon>
        <taxon>Isochrysidales</taxon>
        <taxon>Noelaerhabdaceae</taxon>
        <taxon>Emiliania</taxon>
    </lineage>
</organism>
<accession>A0A7S3RHJ0</accession>
<dbReference type="GO" id="GO:0052636">
    <property type="term" value="F:arabinosyltransferase activity"/>
    <property type="evidence" value="ECO:0007669"/>
    <property type="project" value="TreeGrafter"/>
</dbReference>
<dbReference type="EMBL" id="HBIR01002724">
    <property type="protein sequence ID" value="CAE0523738.1"/>
    <property type="molecule type" value="Transcribed_RNA"/>
</dbReference>
<evidence type="ECO:0000313" key="4">
    <source>
        <dbReference type="EMBL" id="CAE0523738.1"/>
    </source>
</evidence>
<gene>
    <name evidence="4" type="ORF">EHUX00137_LOCUS1922</name>
</gene>
<sequence>MRPAAVLIAAAVLLCVVRLSRERWEFSGRGAPPVVPPTELLLWQQGRTAGAAAQPPTPAEASRSSTGAKSPGGGAESSGGGAKQPASGWRRALPDEVRQSAQWFDRPRTVEELLAAVPEGAAVWLSLSNSAFRDLAVNWAAHVYRLGKERSAAIAALDRNFVAALVAERLPCLELVHPLLERPAANLRSNVTGFRRFGAMKASLVLSFITRGRDVLLSDVDVVWIRDPEAVLRPLMEADVMSSTDCTSITADETYARGEREVGPARCAYMPGNRAGHAAFNTGVLYFRATTAAKAFAAAWRVRLLSVAEQDELHYVRTTEYVDDQYAFNLLLWHGFRNHPGGAVTSTRPRSRVISVVVDPKGSAGEANVQAAAEDARGARRTAFGWRSGWKQLVEGKVGVSRPGGAVGADEARPTSFAFAPLPARFFCSGHVYWVQQGGERRDCVAVHTTFTEGGDTGKVWRLREARLWLLDPPEYYSPAGGFLTFTPPQPLAGPLPPESDPSASSDFDDKYRTGWLVPTALRRSPRLRAHLELVRRHLLALRDALALASVLGRTLVVPRLPCLCDRSEAVTIIPSCVFEASDLELPFHCPISHILDLGRLLRMAGQPGGVPIRESTLLANLLAPRSLAAPGATVRVAIAANASAIAAMRLAGKAALSVATSDAEAKASLGRESRWGSAEVLHLASAEGIFGGWADAASGGGGAAARDRFEQLMRAYVLGGSWCCSSWYKPHGAFDFAEPVSTSALPGGCGRDERVDEETAVCMRTQQRRRAAQRPFEFRYVPARGGSRARDGYFSLEVPSRVAEPP</sequence>